<evidence type="ECO:0000256" key="1">
    <source>
        <dbReference type="ARBA" id="ARBA00023015"/>
    </source>
</evidence>
<dbReference type="Gene3D" id="1.10.10.60">
    <property type="entry name" value="Homeodomain-like"/>
    <property type="match status" value="2"/>
</dbReference>
<evidence type="ECO:0000259" key="3">
    <source>
        <dbReference type="PROSITE" id="PS01124"/>
    </source>
</evidence>
<sequence>MEVFNIQGIFVKDILSELAAQFETSLTESLSEYKLELPKSLGEGFIQGINFPNGVGLLQFKGKFKKQVVFNFTSKKVHPLKFFYCLEGSLIHSIKPDGERRKIQQYQSAIISSYYHFGHIYKFPVDEYFNFQLVEIDRKAFREHINYKLEDIPYYFYKLFADVEGVREVFYKSNYTLHLAQVIKEIEEFDKDNLVRVNFLGAKALEALSLMLTKYEDDLKENNQQRILRKSEFEIVNDVENYIDQHLMNIETIDEISKKFGLSKQKLQQGFQLKHQHSINEYIKNKRLELALKLLDEGEKNISEIVYEIGLSSRSYFSKIFKEKYKVAPSTYLSSK</sequence>
<proteinExistence type="predicted"/>
<comment type="caution">
    <text evidence="4">The sequence shown here is derived from an EMBL/GenBank/DDBJ whole genome shotgun (WGS) entry which is preliminary data.</text>
</comment>
<dbReference type="PROSITE" id="PS01124">
    <property type="entry name" value="HTH_ARAC_FAMILY_2"/>
    <property type="match status" value="1"/>
</dbReference>
<gene>
    <name evidence="4" type="ORF">GGR31_002933</name>
</gene>
<dbReference type="SMART" id="SM00342">
    <property type="entry name" value="HTH_ARAC"/>
    <property type="match status" value="1"/>
</dbReference>
<dbReference type="InterPro" id="IPR009057">
    <property type="entry name" value="Homeodomain-like_sf"/>
</dbReference>
<keyword evidence="2" id="KW-0804">Transcription</keyword>
<dbReference type="SUPFAM" id="SSF46689">
    <property type="entry name" value="Homeodomain-like"/>
    <property type="match status" value="1"/>
</dbReference>
<feature type="domain" description="HTH araC/xylS-type" evidence="3">
    <location>
        <begin position="237"/>
        <end position="335"/>
    </location>
</feature>
<dbReference type="EMBL" id="JAVDQA010000013">
    <property type="protein sequence ID" value="MDR6302253.1"/>
    <property type="molecule type" value="Genomic_DNA"/>
</dbReference>
<dbReference type="InterPro" id="IPR053142">
    <property type="entry name" value="PchR_regulatory_protein"/>
</dbReference>
<evidence type="ECO:0000313" key="4">
    <source>
        <dbReference type="EMBL" id="MDR6302253.1"/>
    </source>
</evidence>
<keyword evidence="1" id="KW-0805">Transcription regulation</keyword>
<accession>A0ABU1K9H4</accession>
<name>A0ABU1K9H4_9FLAO</name>
<dbReference type="Pfam" id="PF12833">
    <property type="entry name" value="HTH_18"/>
    <property type="match status" value="1"/>
</dbReference>
<organism evidence="4 5">
    <name type="scientific">Mesonia maritima</name>
    <dbReference type="NCBI Taxonomy" id="1793873"/>
    <lineage>
        <taxon>Bacteria</taxon>
        <taxon>Pseudomonadati</taxon>
        <taxon>Bacteroidota</taxon>
        <taxon>Flavobacteriia</taxon>
        <taxon>Flavobacteriales</taxon>
        <taxon>Flavobacteriaceae</taxon>
        <taxon>Mesonia</taxon>
    </lineage>
</organism>
<reference evidence="4 5" key="1">
    <citation type="submission" date="2023-07" db="EMBL/GenBank/DDBJ databases">
        <title>Genomic Encyclopedia of Type Strains, Phase IV (KMG-IV): sequencing the most valuable type-strain genomes for metagenomic binning, comparative biology and taxonomic classification.</title>
        <authorList>
            <person name="Goeker M."/>
        </authorList>
    </citation>
    <scope>NUCLEOTIDE SEQUENCE [LARGE SCALE GENOMIC DNA]</scope>
    <source>
        <strain evidence="4 5">DSM 102814</strain>
    </source>
</reference>
<keyword evidence="5" id="KW-1185">Reference proteome</keyword>
<dbReference type="RefSeq" id="WP_309730696.1">
    <property type="nucleotide sequence ID" value="NZ_JAVDQA010000013.1"/>
</dbReference>
<evidence type="ECO:0000256" key="2">
    <source>
        <dbReference type="ARBA" id="ARBA00023163"/>
    </source>
</evidence>
<dbReference type="PANTHER" id="PTHR47893:SF1">
    <property type="entry name" value="REGULATORY PROTEIN PCHR"/>
    <property type="match status" value="1"/>
</dbReference>
<protein>
    <submittedName>
        <fullName evidence="4">AraC-like DNA-binding protein</fullName>
    </submittedName>
</protein>
<evidence type="ECO:0000313" key="5">
    <source>
        <dbReference type="Proteomes" id="UP001257659"/>
    </source>
</evidence>
<dbReference type="PANTHER" id="PTHR47893">
    <property type="entry name" value="REGULATORY PROTEIN PCHR"/>
    <property type="match status" value="1"/>
</dbReference>
<dbReference type="Proteomes" id="UP001257659">
    <property type="component" value="Unassembled WGS sequence"/>
</dbReference>
<dbReference type="InterPro" id="IPR018060">
    <property type="entry name" value="HTH_AraC"/>
</dbReference>